<feature type="compositionally biased region" description="Low complexity" evidence="1">
    <location>
        <begin position="228"/>
        <end position="256"/>
    </location>
</feature>
<keyword evidence="3" id="KW-0732">Signal</keyword>
<keyword evidence="2" id="KW-1133">Transmembrane helix</keyword>
<proteinExistence type="predicted"/>
<keyword evidence="2" id="KW-0812">Transmembrane</keyword>
<feature type="domain" description="Ig-like" evidence="4">
    <location>
        <begin position="122"/>
        <end position="219"/>
    </location>
</feature>
<protein>
    <submittedName>
        <fullName evidence="6">Uncharacterized protein LOC108887506 isoform X1</fullName>
    </submittedName>
</protein>
<organism evidence="5 6">
    <name type="scientific">Lates calcarifer</name>
    <name type="common">Barramundi</name>
    <name type="synonym">Holocentrus calcarifer</name>
    <dbReference type="NCBI Taxonomy" id="8187"/>
    <lineage>
        <taxon>Eukaryota</taxon>
        <taxon>Metazoa</taxon>
        <taxon>Chordata</taxon>
        <taxon>Craniata</taxon>
        <taxon>Vertebrata</taxon>
        <taxon>Euteleostomi</taxon>
        <taxon>Actinopterygii</taxon>
        <taxon>Neopterygii</taxon>
        <taxon>Teleostei</taxon>
        <taxon>Neoteleostei</taxon>
        <taxon>Acanthomorphata</taxon>
        <taxon>Carangaria</taxon>
        <taxon>Carangaria incertae sedis</taxon>
        <taxon>Centropomidae</taxon>
        <taxon>Lates</taxon>
    </lineage>
</organism>
<evidence type="ECO:0000256" key="1">
    <source>
        <dbReference type="SAM" id="MobiDB-lite"/>
    </source>
</evidence>
<dbReference type="AlphaFoldDB" id="A0AAJ8DQD8"/>
<dbReference type="PANTHER" id="PTHR11422">
    <property type="entry name" value="T-CELL SURFACE GLYCOPROTEIN CD4"/>
    <property type="match status" value="1"/>
</dbReference>
<name>A0AAJ8DQD8_LATCA</name>
<evidence type="ECO:0000259" key="4">
    <source>
        <dbReference type="PROSITE" id="PS50835"/>
    </source>
</evidence>
<feature type="signal peptide" evidence="3">
    <location>
        <begin position="1"/>
        <end position="25"/>
    </location>
</feature>
<keyword evidence="2" id="KW-0472">Membrane</keyword>
<feature type="region of interest" description="Disordered" evidence="1">
    <location>
        <begin position="217"/>
        <end position="259"/>
    </location>
</feature>
<evidence type="ECO:0000313" key="6">
    <source>
        <dbReference type="RefSeq" id="XP_050927625.1"/>
    </source>
</evidence>
<dbReference type="RefSeq" id="XP_050927625.1">
    <property type="nucleotide sequence ID" value="XM_051071668.1"/>
</dbReference>
<evidence type="ECO:0000256" key="2">
    <source>
        <dbReference type="SAM" id="Phobius"/>
    </source>
</evidence>
<accession>A0AAJ8DQD8</accession>
<dbReference type="InterPro" id="IPR036179">
    <property type="entry name" value="Ig-like_dom_sf"/>
</dbReference>
<dbReference type="Proteomes" id="UP000694890">
    <property type="component" value="Linkage group LG7_1"/>
</dbReference>
<dbReference type="SUPFAM" id="SSF48726">
    <property type="entry name" value="Immunoglobulin"/>
    <property type="match status" value="2"/>
</dbReference>
<dbReference type="PROSITE" id="PS50835">
    <property type="entry name" value="IG_LIKE"/>
    <property type="match status" value="1"/>
</dbReference>
<reference evidence="6" key="1">
    <citation type="submission" date="2025-08" db="UniProtKB">
        <authorList>
            <consortium name="RefSeq"/>
        </authorList>
    </citation>
    <scope>IDENTIFICATION</scope>
    <source>
        <tissue evidence="6">Brain</tissue>
    </source>
</reference>
<gene>
    <name evidence="6" type="primary">LOC108887506</name>
</gene>
<dbReference type="PANTHER" id="PTHR11422:SF11">
    <property type="entry name" value="IG-LIKE DOMAIN-CONTAINING PROTEIN"/>
    <property type="match status" value="1"/>
</dbReference>
<dbReference type="GeneID" id="108887506"/>
<dbReference type="Gene3D" id="2.60.40.10">
    <property type="entry name" value="Immunoglobulins"/>
    <property type="match status" value="1"/>
</dbReference>
<dbReference type="InterPro" id="IPR007110">
    <property type="entry name" value="Ig-like_dom"/>
</dbReference>
<evidence type="ECO:0000313" key="5">
    <source>
        <dbReference type="Proteomes" id="UP000694890"/>
    </source>
</evidence>
<sequence length="396" mass="43769">MAEFRWIQMSLLMILLLQFTATATGQYSSIFTVRDEDEATLSCENVIDDQDQCDRTDWIFIGSGSRTVTLFEHGKIHEAAKSKSDRLSVTENCSLVIKKVTDEDVGRYICRQFYRSGRQQDPDVHVVLSVVTMTDRVDIDQVTLYCSVWTYDHCRHTVKWLYEGKDVATDDKGLRTSSSSCRASVTFLTSHYIYKSTSKLFSCEVTDGYNGQQFTFSLQSSPEKSGDDSTTTTTTTTSPTSDASTKPTGDDTTTATIRNSVKPGVTTTATTTSDASIKPTDWWWFVIVAVGVLVLLMIAIAVFKRKRAKGNKTQTDDNVQLTPVPAVVQSAPETGLQKKDSVDPEDGVSYASVSYTKKTDSKPRVHKHVGDENDAVTYSAVKVSSADPNNLYASIS</sequence>
<dbReference type="InterPro" id="IPR013783">
    <property type="entry name" value="Ig-like_fold"/>
</dbReference>
<feature type="transmembrane region" description="Helical" evidence="2">
    <location>
        <begin position="282"/>
        <end position="303"/>
    </location>
</feature>
<feature type="chain" id="PRO_5042527104" evidence="3">
    <location>
        <begin position="26"/>
        <end position="396"/>
    </location>
</feature>
<evidence type="ECO:0000256" key="3">
    <source>
        <dbReference type="SAM" id="SignalP"/>
    </source>
</evidence>